<accession>A0A9W8E9W9</accession>
<keyword evidence="3 6" id="KW-0067">ATP-binding</keyword>
<dbReference type="InterPro" id="IPR027417">
    <property type="entry name" value="P-loop_NTPase"/>
</dbReference>
<evidence type="ECO:0000256" key="2">
    <source>
        <dbReference type="ARBA" id="ARBA00022741"/>
    </source>
</evidence>
<feature type="domain" description="ABC transporter" evidence="5">
    <location>
        <begin position="216"/>
        <end position="484"/>
    </location>
</feature>
<dbReference type="AlphaFoldDB" id="A0A9W8E9W9"/>
<dbReference type="OrthoDB" id="2110130at2759"/>
<sequence length="759" mass="85250">MATSVQASKVTLLLHECVPDLDQPIVDYIVGYLPDTGNSTDKKPTGLQQQGLSEEEVDESVEPTVRALLESAGGAQAKIDSVVRELRTILLEQLRDAAQRAGGNDKDKRGLVRLQQPVHMLSQQDMAQTSRLANVGRAVDLAAVKGRTVASQVDLDKLRKAEAKIKAKMEKRERRAAYEASKLLDQSQNMGEEELSILQVNPIMDYTLTKGQSKDIKVDQVDISFSGKRILTNTSLTLAHSRRYGVIGRNGIGKSTLLRAISRRELDIPTHISILHVEQEMVGDETTALRSVLKADIWREHLLREEQRLLTDIKALENTPKEESEGDSQEMDKEALGSQLQEVYTKLEEIESDKAESKAAAILSGLGFTQAQLSQPTKSFSGGWRMRLSLARALFCQPDLLLLDEPTNMLDIPAVVWLEHYLKQWPSTLVVVSHDREFLDEVATDIIHQHSEKLDYYRGNFSQFYATKEERRKNQLREYESQMQYRQHLQAFIDRWRYNANRAAQAQSKIKILEKLPALEAPLDEAVVTFRFPDPDQLGPPILQMDEVSFGYQPDKPILSHVNLDMQMNSRIAVVGPNGAGKTTMLKLLIQKLEPQHGLVHRHGRLRIAYFTQHHVDQLDMNLSPVAYLAKAFPGKGEEEYRRHLGAFGITGMVGLQTIRTLSGGQKSRVSFACLAIQHPHILVLDEPTNHLDMDSIDALTNALREFGGGVVLVSHDERFIDAVANELWVCQDGTLSKFRGEGIKEYKNIICPPDSVML</sequence>
<dbReference type="Pfam" id="PF12848">
    <property type="entry name" value="ABC_tran_Xtn"/>
    <property type="match status" value="1"/>
</dbReference>
<dbReference type="InterPro" id="IPR050611">
    <property type="entry name" value="ABCF"/>
</dbReference>
<dbReference type="GO" id="GO:0016887">
    <property type="term" value="F:ATP hydrolysis activity"/>
    <property type="evidence" value="ECO:0007669"/>
    <property type="project" value="InterPro"/>
</dbReference>
<dbReference type="SUPFAM" id="SSF52540">
    <property type="entry name" value="P-loop containing nucleoside triphosphate hydrolases"/>
    <property type="match status" value="2"/>
</dbReference>
<dbReference type="Gene3D" id="3.40.50.300">
    <property type="entry name" value="P-loop containing nucleotide triphosphate hydrolases"/>
    <property type="match status" value="2"/>
</dbReference>
<evidence type="ECO:0000256" key="4">
    <source>
        <dbReference type="SAM" id="MobiDB-lite"/>
    </source>
</evidence>
<dbReference type="InterPro" id="IPR003439">
    <property type="entry name" value="ABC_transporter-like_ATP-bd"/>
</dbReference>
<evidence type="ECO:0000256" key="3">
    <source>
        <dbReference type="ARBA" id="ARBA00022840"/>
    </source>
</evidence>
<dbReference type="EMBL" id="JANBPY010000007">
    <property type="protein sequence ID" value="KAJ1970063.1"/>
    <property type="molecule type" value="Genomic_DNA"/>
</dbReference>
<protein>
    <submittedName>
        <fullName evidence="6">ATP-binding cassette, regulator of translational elongation</fullName>
    </submittedName>
</protein>
<dbReference type="Pfam" id="PF00005">
    <property type="entry name" value="ABC_tran"/>
    <property type="match status" value="2"/>
</dbReference>
<proteinExistence type="predicted"/>
<dbReference type="InterPro" id="IPR003593">
    <property type="entry name" value="AAA+_ATPase"/>
</dbReference>
<dbReference type="PROSITE" id="PS50893">
    <property type="entry name" value="ABC_TRANSPORTER_2"/>
    <property type="match status" value="2"/>
</dbReference>
<keyword evidence="7" id="KW-1185">Reference proteome</keyword>
<dbReference type="Proteomes" id="UP001150925">
    <property type="component" value="Unassembled WGS sequence"/>
</dbReference>
<keyword evidence="1" id="KW-0677">Repeat</keyword>
<dbReference type="PANTHER" id="PTHR19211">
    <property type="entry name" value="ATP-BINDING TRANSPORT PROTEIN-RELATED"/>
    <property type="match status" value="1"/>
</dbReference>
<dbReference type="FunFam" id="3.40.50.300:FF:000882">
    <property type="entry name" value="Translation initiation regulator (Gcn20)"/>
    <property type="match status" value="1"/>
</dbReference>
<evidence type="ECO:0000313" key="7">
    <source>
        <dbReference type="Proteomes" id="UP001150925"/>
    </source>
</evidence>
<name>A0A9W8E9W9_9FUNG</name>
<dbReference type="InterPro" id="IPR017871">
    <property type="entry name" value="ABC_transporter-like_CS"/>
</dbReference>
<dbReference type="SMART" id="SM00382">
    <property type="entry name" value="AAA"/>
    <property type="match status" value="2"/>
</dbReference>
<dbReference type="InterPro" id="IPR032781">
    <property type="entry name" value="ABC_tran_Xtn"/>
</dbReference>
<organism evidence="6 7">
    <name type="scientific">Dispira parvispora</name>
    <dbReference type="NCBI Taxonomy" id="1520584"/>
    <lineage>
        <taxon>Eukaryota</taxon>
        <taxon>Fungi</taxon>
        <taxon>Fungi incertae sedis</taxon>
        <taxon>Zoopagomycota</taxon>
        <taxon>Kickxellomycotina</taxon>
        <taxon>Dimargaritomycetes</taxon>
        <taxon>Dimargaritales</taxon>
        <taxon>Dimargaritaceae</taxon>
        <taxon>Dispira</taxon>
    </lineage>
</organism>
<evidence type="ECO:0000313" key="6">
    <source>
        <dbReference type="EMBL" id="KAJ1970063.1"/>
    </source>
</evidence>
<keyword evidence="2" id="KW-0547">Nucleotide-binding</keyword>
<evidence type="ECO:0000256" key="1">
    <source>
        <dbReference type="ARBA" id="ARBA00022737"/>
    </source>
</evidence>
<dbReference type="PROSITE" id="PS00211">
    <property type="entry name" value="ABC_TRANSPORTER_1"/>
    <property type="match status" value="2"/>
</dbReference>
<comment type="caution">
    <text evidence="6">The sequence shown here is derived from an EMBL/GenBank/DDBJ whole genome shotgun (WGS) entry which is preliminary data.</text>
</comment>
<dbReference type="CDD" id="cd03221">
    <property type="entry name" value="ABCF_EF-3"/>
    <property type="match status" value="2"/>
</dbReference>
<dbReference type="FunFam" id="3.40.50.300:FF:000104">
    <property type="entry name" value="ATP-binding cassette sub-family F member 3"/>
    <property type="match status" value="1"/>
</dbReference>
<dbReference type="GO" id="GO:0005524">
    <property type="term" value="F:ATP binding"/>
    <property type="evidence" value="ECO:0007669"/>
    <property type="project" value="UniProtKB-KW"/>
</dbReference>
<gene>
    <name evidence="6" type="primary">GCN20</name>
    <name evidence="6" type="ORF">IWQ62_000223</name>
</gene>
<evidence type="ECO:0000259" key="5">
    <source>
        <dbReference type="PROSITE" id="PS50893"/>
    </source>
</evidence>
<feature type="domain" description="ABC transporter" evidence="5">
    <location>
        <begin position="543"/>
        <end position="759"/>
    </location>
</feature>
<dbReference type="PANTHER" id="PTHR19211:SF117">
    <property type="entry name" value="ATP-BINDING CASSETTE SUB-FAMILY F MEMBER 3"/>
    <property type="match status" value="1"/>
</dbReference>
<feature type="region of interest" description="Disordered" evidence="4">
    <location>
        <begin position="315"/>
        <end position="334"/>
    </location>
</feature>
<reference evidence="6" key="1">
    <citation type="submission" date="2022-07" db="EMBL/GenBank/DDBJ databases">
        <title>Phylogenomic reconstructions and comparative analyses of Kickxellomycotina fungi.</title>
        <authorList>
            <person name="Reynolds N.K."/>
            <person name="Stajich J.E."/>
            <person name="Barry K."/>
            <person name="Grigoriev I.V."/>
            <person name="Crous P."/>
            <person name="Smith M.E."/>
        </authorList>
    </citation>
    <scope>NUCLEOTIDE SEQUENCE</scope>
    <source>
        <strain evidence="6">RSA 1196</strain>
    </source>
</reference>